<comment type="caution">
    <text evidence="5">The sequence shown here is derived from an EMBL/GenBank/DDBJ whole genome shotgun (WGS) entry which is preliminary data.</text>
</comment>
<reference evidence="5 6" key="1">
    <citation type="submission" date="2018-09" db="EMBL/GenBank/DDBJ databases">
        <title>Genomic Encyclopedia of Archaeal and Bacterial Type Strains, Phase II (KMG-II): from individual species to whole genera.</title>
        <authorList>
            <person name="Goeker M."/>
        </authorList>
    </citation>
    <scope>NUCLEOTIDE SEQUENCE [LARGE SCALE GENOMIC DNA]</scope>
    <source>
        <strain evidence="5 6">DSM 27148</strain>
    </source>
</reference>
<dbReference type="OrthoDB" id="9796143at2"/>
<sequence>MNWYVIYVRGRYEKKVLALLKSRQVECFLPLTREVRQWTDRKKVIEEPLIRGYLFVRIDYRNYYGILQLPGVLNFVCFEKQPAIVPDYQIEDLKIFARETSLKLEVSSEAIRKGKFIRVIEGPFCGVVGEIIQLRGKRKIVVRIKALGCSILAELGKNEVAPYAQSEAVVA</sequence>
<dbReference type="RefSeq" id="WP_120274741.1">
    <property type="nucleotide sequence ID" value="NZ_RAPN01000003.1"/>
</dbReference>
<dbReference type="PANTHER" id="PTHR30265">
    <property type="entry name" value="RHO-INTERACTING TRANSCRIPTION TERMINATION FACTOR NUSG"/>
    <property type="match status" value="1"/>
</dbReference>
<accession>A0A419VX26</accession>
<dbReference type="SMART" id="SM00738">
    <property type="entry name" value="NGN"/>
    <property type="match status" value="1"/>
</dbReference>
<organism evidence="5 6">
    <name type="scientific">Mangrovibacterium diazotrophicum</name>
    <dbReference type="NCBI Taxonomy" id="1261403"/>
    <lineage>
        <taxon>Bacteria</taxon>
        <taxon>Pseudomonadati</taxon>
        <taxon>Bacteroidota</taxon>
        <taxon>Bacteroidia</taxon>
        <taxon>Marinilabiliales</taxon>
        <taxon>Prolixibacteraceae</taxon>
        <taxon>Mangrovibacterium</taxon>
    </lineage>
</organism>
<dbReference type="AlphaFoldDB" id="A0A419VX26"/>
<dbReference type="GO" id="GO:0006354">
    <property type="term" value="P:DNA-templated transcription elongation"/>
    <property type="evidence" value="ECO:0007669"/>
    <property type="project" value="InterPro"/>
</dbReference>
<dbReference type="CDD" id="cd09895">
    <property type="entry name" value="NGN_SP_UpxY"/>
    <property type="match status" value="1"/>
</dbReference>
<proteinExistence type="predicted"/>
<evidence type="ECO:0000259" key="4">
    <source>
        <dbReference type="SMART" id="SM00738"/>
    </source>
</evidence>
<protein>
    <submittedName>
        <fullName evidence="5">Transcription antitermination protein nusG</fullName>
    </submittedName>
</protein>
<dbReference type="InterPro" id="IPR043425">
    <property type="entry name" value="NusG-like"/>
</dbReference>
<evidence type="ECO:0000256" key="3">
    <source>
        <dbReference type="ARBA" id="ARBA00023163"/>
    </source>
</evidence>
<keyword evidence="2" id="KW-0805">Transcription regulation</keyword>
<dbReference type="NCBIfam" id="NF033644">
    <property type="entry name" value="antiterm_UpxY"/>
    <property type="match status" value="1"/>
</dbReference>
<dbReference type="InterPro" id="IPR008991">
    <property type="entry name" value="Translation_prot_SH3-like_sf"/>
</dbReference>
<dbReference type="Proteomes" id="UP000283387">
    <property type="component" value="Unassembled WGS sequence"/>
</dbReference>
<keyword evidence="1" id="KW-0889">Transcription antitermination</keyword>
<dbReference type="InterPro" id="IPR006645">
    <property type="entry name" value="NGN-like_dom"/>
</dbReference>
<dbReference type="GO" id="GO:0031564">
    <property type="term" value="P:transcription antitermination"/>
    <property type="evidence" value="ECO:0007669"/>
    <property type="project" value="UniProtKB-KW"/>
</dbReference>
<evidence type="ECO:0000256" key="2">
    <source>
        <dbReference type="ARBA" id="ARBA00023015"/>
    </source>
</evidence>
<name>A0A419VX26_9BACT</name>
<keyword evidence="3" id="KW-0804">Transcription</keyword>
<dbReference type="EMBL" id="RAPN01000003">
    <property type="protein sequence ID" value="RKD87714.1"/>
    <property type="molecule type" value="Genomic_DNA"/>
</dbReference>
<gene>
    <name evidence="5" type="ORF">BC643_3721</name>
</gene>
<evidence type="ECO:0000256" key="1">
    <source>
        <dbReference type="ARBA" id="ARBA00022814"/>
    </source>
</evidence>
<evidence type="ECO:0000313" key="6">
    <source>
        <dbReference type="Proteomes" id="UP000283387"/>
    </source>
</evidence>
<dbReference type="Pfam" id="PF02357">
    <property type="entry name" value="NusG"/>
    <property type="match status" value="1"/>
</dbReference>
<keyword evidence="6" id="KW-1185">Reference proteome</keyword>
<evidence type="ECO:0000313" key="5">
    <source>
        <dbReference type="EMBL" id="RKD87714.1"/>
    </source>
</evidence>
<dbReference type="SUPFAM" id="SSF50104">
    <property type="entry name" value="Translation proteins SH3-like domain"/>
    <property type="match status" value="1"/>
</dbReference>
<dbReference type="InterPro" id="IPR036735">
    <property type="entry name" value="NGN_dom_sf"/>
</dbReference>
<dbReference type="PANTHER" id="PTHR30265:SF4">
    <property type="entry name" value="KOW MOTIF FAMILY PROTEIN, EXPRESSED"/>
    <property type="match status" value="1"/>
</dbReference>
<feature type="domain" description="NusG-like N-terminal" evidence="4">
    <location>
        <begin position="1"/>
        <end position="97"/>
    </location>
</feature>
<dbReference type="SUPFAM" id="SSF82679">
    <property type="entry name" value="N-utilization substance G protein NusG, N-terminal domain"/>
    <property type="match status" value="1"/>
</dbReference>
<dbReference type="Gene3D" id="3.30.70.940">
    <property type="entry name" value="NusG, N-terminal domain"/>
    <property type="match status" value="1"/>
</dbReference>